<dbReference type="Proteomes" id="UP000770717">
    <property type="component" value="Unassembled WGS sequence"/>
</dbReference>
<dbReference type="OrthoDB" id="186871at2759"/>
<dbReference type="Pfam" id="PF07004">
    <property type="entry name" value="SHIPPO-rpt"/>
    <property type="match status" value="1"/>
</dbReference>
<organism evidence="1 2">
    <name type="scientific">Eleutherodactylus coqui</name>
    <name type="common">Puerto Rican coqui</name>
    <dbReference type="NCBI Taxonomy" id="57060"/>
    <lineage>
        <taxon>Eukaryota</taxon>
        <taxon>Metazoa</taxon>
        <taxon>Chordata</taxon>
        <taxon>Craniata</taxon>
        <taxon>Vertebrata</taxon>
        <taxon>Euteleostomi</taxon>
        <taxon>Amphibia</taxon>
        <taxon>Batrachia</taxon>
        <taxon>Anura</taxon>
        <taxon>Neobatrachia</taxon>
        <taxon>Hyloidea</taxon>
        <taxon>Eleutherodactylidae</taxon>
        <taxon>Eleutherodactylinae</taxon>
        <taxon>Eleutherodactylus</taxon>
        <taxon>Eleutherodactylus</taxon>
    </lineage>
</organism>
<keyword evidence="2" id="KW-1185">Reference proteome</keyword>
<sequence>MPTTHSSIPTKYQTVYIAESEKKGFHSGSLRFSYSPYENENPGPGSYNIGKGANTDSVSFSSKGTGGFPSKVPRISCIRPVRNPAPNSYYIKGSLFSKKDFNKSNSSMFHQPIALKVEDTKHKTPAPNQYNASIHFCYSNNNISAHAAFISGTKRDTMQLNPWRGPSPCKFW</sequence>
<evidence type="ECO:0008006" key="3">
    <source>
        <dbReference type="Google" id="ProtNLM"/>
    </source>
</evidence>
<reference evidence="1" key="1">
    <citation type="thesis" date="2020" institute="ProQuest LLC" country="789 East Eisenhower Parkway, Ann Arbor, MI, USA">
        <title>Comparative Genomics and Chromosome Evolution.</title>
        <authorList>
            <person name="Mudd A.B."/>
        </authorList>
    </citation>
    <scope>NUCLEOTIDE SEQUENCE</scope>
    <source>
        <strain evidence="1">HN-11 Male</strain>
        <tissue evidence="1">Kidney and liver</tissue>
    </source>
</reference>
<name>A0A8J6KH26_ELECQ</name>
<proteinExistence type="predicted"/>
<protein>
    <recommendedName>
        <fullName evidence="3">O(6)-methylguanine-induced apoptosis 2</fullName>
    </recommendedName>
</protein>
<comment type="caution">
    <text evidence="1">The sequence shown here is derived from an EMBL/GenBank/DDBJ whole genome shotgun (WGS) entry which is preliminary data.</text>
</comment>
<dbReference type="AlphaFoldDB" id="A0A8J6KH26"/>
<evidence type="ECO:0000313" key="2">
    <source>
        <dbReference type="Proteomes" id="UP000770717"/>
    </source>
</evidence>
<accession>A0A8J6KH26</accession>
<dbReference type="InterPro" id="IPR010736">
    <property type="entry name" value="SHIPPO-rpt"/>
</dbReference>
<dbReference type="EMBL" id="WNTK01000001">
    <property type="protein sequence ID" value="KAG9492742.1"/>
    <property type="molecule type" value="Genomic_DNA"/>
</dbReference>
<gene>
    <name evidence="1" type="ORF">GDO78_000961</name>
</gene>
<evidence type="ECO:0000313" key="1">
    <source>
        <dbReference type="EMBL" id="KAG9492742.1"/>
    </source>
</evidence>